<dbReference type="AlphaFoldDB" id="A0A495SEH2"/>
<reference evidence="1 2" key="1">
    <citation type="submission" date="2018-10" db="EMBL/GenBank/DDBJ databases">
        <title>Genomic Encyclopedia of Archaeal and Bacterial Type Strains, Phase II (KMG-II): from individual species to whole genera.</title>
        <authorList>
            <person name="Goeker M."/>
        </authorList>
    </citation>
    <scope>NUCLEOTIDE SEQUENCE [LARGE SCALE GENOMIC DNA]</scope>
    <source>
        <strain evidence="1 2">DSM 14219</strain>
    </source>
</reference>
<gene>
    <name evidence="1" type="ORF">BCF58_2057</name>
</gene>
<evidence type="ECO:0000313" key="2">
    <source>
        <dbReference type="Proteomes" id="UP000272428"/>
    </source>
</evidence>
<dbReference type="Proteomes" id="UP000272428">
    <property type="component" value="Unassembled WGS sequence"/>
</dbReference>
<comment type="caution">
    <text evidence="1">The sequence shown here is derived from an EMBL/GenBank/DDBJ whole genome shotgun (WGS) entry which is preliminary data.</text>
</comment>
<keyword evidence="2" id="KW-1185">Reference proteome</keyword>
<sequence>MPKSELTVKDRKEFEKTKNFYYLEGNNETTNVVIENGRWMDIFPDNTFSKTKFKWFGKDNEFELEFIESTNLNRKGYSRKGDKYFYKIIRKEKKYFEVAAQIPNQEQILLFKLYIK</sequence>
<name>A0A495SEH2_9FLAO</name>
<accession>A0A495SEH2</accession>
<dbReference type="OrthoDB" id="1246551at2"/>
<proteinExistence type="predicted"/>
<dbReference type="EMBL" id="RBXB01000002">
    <property type="protein sequence ID" value="RKS97923.1"/>
    <property type="molecule type" value="Genomic_DNA"/>
</dbReference>
<organism evidence="1 2">
    <name type="scientific">Chryseobacterium defluvii</name>
    <dbReference type="NCBI Taxonomy" id="160396"/>
    <lineage>
        <taxon>Bacteria</taxon>
        <taxon>Pseudomonadati</taxon>
        <taxon>Bacteroidota</taxon>
        <taxon>Flavobacteriia</taxon>
        <taxon>Flavobacteriales</taxon>
        <taxon>Weeksellaceae</taxon>
        <taxon>Chryseobacterium group</taxon>
        <taxon>Chryseobacterium</taxon>
    </lineage>
</organism>
<evidence type="ECO:0000313" key="1">
    <source>
        <dbReference type="EMBL" id="RKS97923.1"/>
    </source>
</evidence>
<protein>
    <submittedName>
        <fullName evidence="1">Uncharacterized protein</fullName>
    </submittedName>
</protein>
<dbReference type="RefSeq" id="WP_121461669.1">
    <property type="nucleotide sequence ID" value="NZ_RBXB01000002.1"/>
</dbReference>